<evidence type="ECO:0000256" key="2">
    <source>
        <dbReference type="ARBA" id="ARBA00022525"/>
    </source>
</evidence>
<reference evidence="7" key="1">
    <citation type="submission" date="2022-11" db="EMBL/GenBank/DDBJ databases">
        <title>Centuries of genome instability and evolution in soft-shell clam transmissible cancer (bioRxiv).</title>
        <authorList>
            <person name="Hart S.F.M."/>
            <person name="Yonemitsu M.A."/>
            <person name="Giersch R.M."/>
            <person name="Beal B.F."/>
            <person name="Arriagada G."/>
            <person name="Davis B.W."/>
            <person name="Ostrander E.A."/>
            <person name="Goff S.P."/>
            <person name="Metzger M.J."/>
        </authorList>
    </citation>
    <scope>NUCLEOTIDE SEQUENCE</scope>
    <source>
        <strain evidence="7">MELC-2E11</strain>
        <tissue evidence="7">Siphon/mantle</tissue>
    </source>
</reference>
<feature type="chain" id="PRO_5046958954" evidence="5">
    <location>
        <begin position="18"/>
        <end position="264"/>
    </location>
</feature>
<evidence type="ECO:0000313" key="7">
    <source>
        <dbReference type="EMBL" id="WAR29456.1"/>
    </source>
</evidence>
<evidence type="ECO:0000256" key="5">
    <source>
        <dbReference type="SAM" id="SignalP"/>
    </source>
</evidence>
<dbReference type="Proteomes" id="UP001164746">
    <property type="component" value="Chromosome 16"/>
</dbReference>
<dbReference type="InterPro" id="IPR001073">
    <property type="entry name" value="C1q_dom"/>
</dbReference>
<evidence type="ECO:0000256" key="3">
    <source>
        <dbReference type="ARBA" id="ARBA00022729"/>
    </source>
</evidence>
<dbReference type="SMART" id="SM00110">
    <property type="entry name" value="C1Q"/>
    <property type="match status" value="1"/>
</dbReference>
<dbReference type="Pfam" id="PF00386">
    <property type="entry name" value="C1q"/>
    <property type="match status" value="1"/>
</dbReference>
<sequence>MIVRFCVLFGCLSCVSSGIVEPRCTRFEYDERLLEKAIRMEIRLEELAKTVENLQTENKNLKESLNELDSIKTELKVTNTTLHRLEETVDINSASTFALQDGLERTRTALNASTAALDLFQVKHKDPRPAFLAILSDDINSTTEGQTILFDDVVTKIGSAYNGKTGTFTAPIEGLYLISVKITGYFKSTASSGSINQYELKKNDNLYLRLNVNVNANTHSYDSSSVVTVMVLGKGDRVNVESVYSEKYVEGSERNTFFSGFFIE</sequence>
<comment type="subcellular location">
    <subcellularLocation>
        <location evidence="1">Secreted</location>
    </subcellularLocation>
</comment>
<accession>A0ABY7GE31</accession>
<dbReference type="Gene3D" id="2.60.120.40">
    <property type="match status" value="1"/>
</dbReference>
<evidence type="ECO:0000256" key="4">
    <source>
        <dbReference type="SAM" id="Coils"/>
    </source>
</evidence>
<dbReference type="InterPro" id="IPR008983">
    <property type="entry name" value="Tumour_necrosis_fac-like_dom"/>
</dbReference>
<protein>
    <submittedName>
        <fullName evidence="7">C1QL4-like protein</fullName>
    </submittedName>
</protein>
<proteinExistence type="predicted"/>
<dbReference type="PANTHER" id="PTHR22923">
    <property type="entry name" value="CEREBELLIN-RELATED"/>
    <property type="match status" value="1"/>
</dbReference>
<keyword evidence="3 5" id="KW-0732">Signal</keyword>
<feature type="domain" description="C1q" evidence="6">
    <location>
        <begin position="124"/>
        <end position="264"/>
    </location>
</feature>
<keyword evidence="8" id="KW-1185">Reference proteome</keyword>
<organism evidence="7 8">
    <name type="scientific">Mya arenaria</name>
    <name type="common">Soft-shell clam</name>
    <dbReference type="NCBI Taxonomy" id="6604"/>
    <lineage>
        <taxon>Eukaryota</taxon>
        <taxon>Metazoa</taxon>
        <taxon>Spiralia</taxon>
        <taxon>Lophotrochozoa</taxon>
        <taxon>Mollusca</taxon>
        <taxon>Bivalvia</taxon>
        <taxon>Autobranchia</taxon>
        <taxon>Heteroconchia</taxon>
        <taxon>Euheterodonta</taxon>
        <taxon>Imparidentia</taxon>
        <taxon>Neoheterodontei</taxon>
        <taxon>Myida</taxon>
        <taxon>Myoidea</taxon>
        <taxon>Myidae</taxon>
        <taxon>Mya</taxon>
    </lineage>
</organism>
<name>A0ABY7GE31_MYAAR</name>
<keyword evidence="4" id="KW-0175">Coiled coil</keyword>
<dbReference type="SUPFAM" id="SSF49842">
    <property type="entry name" value="TNF-like"/>
    <property type="match status" value="1"/>
</dbReference>
<evidence type="ECO:0000313" key="8">
    <source>
        <dbReference type="Proteomes" id="UP001164746"/>
    </source>
</evidence>
<dbReference type="PROSITE" id="PS50871">
    <property type="entry name" value="C1Q"/>
    <property type="match status" value="1"/>
</dbReference>
<dbReference type="EMBL" id="CP111027">
    <property type="protein sequence ID" value="WAR29456.1"/>
    <property type="molecule type" value="Genomic_DNA"/>
</dbReference>
<feature type="coiled-coil region" evidence="4">
    <location>
        <begin position="37"/>
        <end position="88"/>
    </location>
</feature>
<gene>
    <name evidence="7" type="ORF">MAR_003024</name>
</gene>
<feature type="signal peptide" evidence="5">
    <location>
        <begin position="1"/>
        <end position="17"/>
    </location>
</feature>
<dbReference type="PANTHER" id="PTHR22923:SF116">
    <property type="entry name" value="C1Q DOMAIN-CONTAINING PROTEIN"/>
    <property type="match status" value="1"/>
</dbReference>
<evidence type="ECO:0000256" key="1">
    <source>
        <dbReference type="ARBA" id="ARBA00004613"/>
    </source>
</evidence>
<evidence type="ECO:0000259" key="6">
    <source>
        <dbReference type="PROSITE" id="PS50871"/>
    </source>
</evidence>
<dbReference type="InterPro" id="IPR050822">
    <property type="entry name" value="Cerebellin_Synaptic_Org"/>
</dbReference>
<keyword evidence="2" id="KW-0964">Secreted</keyword>
<dbReference type="PRINTS" id="PR00007">
    <property type="entry name" value="COMPLEMNTC1Q"/>
</dbReference>